<organism evidence="1 2">
    <name type="scientific">Dibothriocephalus latus</name>
    <name type="common">Fish tapeworm</name>
    <name type="synonym">Diphyllobothrium latum</name>
    <dbReference type="NCBI Taxonomy" id="60516"/>
    <lineage>
        <taxon>Eukaryota</taxon>
        <taxon>Metazoa</taxon>
        <taxon>Spiralia</taxon>
        <taxon>Lophotrochozoa</taxon>
        <taxon>Platyhelminthes</taxon>
        <taxon>Cestoda</taxon>
        <taxon>Eucestoda</taxon>
        <taxon>Diphyllobothriidea</taxon>
        <taxon>Diphyllobothriidae</taxon>
        <taxon>Dibothriocephalus</taxon>
    </lineage>
</organism>
<dbReference type="PANTHER" id="PTHR24088:SF0">
    <property type="entry name" value="SMALL RIBOSOMAL SUBUNIT PROTEIN US17M"/>
    <property type="match status" value="1"/>
</dbReference>
<protein>
    <submittedName>
        <fullName evidence="1">Uncharacterized protein</fullName>
    </submittedName>
</protein>
<evidence type="ECO:0000313" key="1">
    <source>
        <dbReference type="EMBL" id="VDK88665.1"/>
    </source>
</evidence>
<dbReference type="EMBL" id="UYRU01045128">
    <property type="protein sequence ID" value="VDK88665.1"/>
    <property type="molecule type" value="Genomic_DNA"/>
</dbReference>
<reference evidence="1 2" key="1">
    <citation type="submission" date="2018-11" db="EMBL/GenBank/DDBJ databases">
        <authorList>
            <consortium name="Pathogen Informatics"/>
        </authorList>
    </citation>
    <scope>NUCLEOTIDE SEQUENCE [LARGE SCALE GENOMIC DNA]</scope>
</reference>
<dbReference type="Gene3D" id="2.40.50.140">
    <property type="entry name" value="Nucleic acid-binding proteins"/>
    <property type="match status" value="1"/>
</dbReference>
<dbReference type="AlphaFoldDB" id="A0A3P6U3R3"/>
<dbReference type="PANTHER" id="PTHR24088">
    <property type="entry name" value="28S RIBOSOMAL PROTEIN S17, MITOCHONDRIAL"/>
    <property type="match status" value="1"/>
</dbReference>
<dbReference type="InterPro" id="IPR039193">
    <property type="entry name" value="Ribosomal_uS17m_metazoa"/>
</dbReference>
<name>A0A3P6U3R3_DIBLA</name>
<sequence length="172" mass="19921">MVRYWLHRSKAIQKRIEPHIQKFFPFHKPELEGVSPVAATYSGKVVKAPFDLAIGMVVPFGQSLMASRENIVKVRLHKLCLNKFLLKYYYQSKTYWTHTQDMKVDIGDIVLIEKCDPPIAFNTVYKLKRVVYPVGNIIDPVTGLKCEGSEYPIDVMQEWLKNYKKSAEPEQS</sequence>
<dbReference type="GO" id="GO:0032543">
    <property type="term" value="P:mitochondrial translation"/>
    <property type="evidence" value="ECO:0007669"/>
    <property type="project" value="TreeGrafter"/>
</dbReference>
<keyword evidence="2" id="KW-1185">Reference proteome</keyword>
<dbReference type="SUPFAM" id="SSF50249">
    <property type="entry name" value="Nucleic acid-binding proteins"/>
    <property type="match status" value="1"/>
</dbReference>
<proteinExistence type="predicted"/>
<accession>A0A3P6U3R3</accession>
<dbReference type="GO" id="GO:0003735">
    <property type="term" value="F:structural constituent of ribosome"/>
    <property type="evidence" value="ECO:0007669"/>
    <property type="project" value="InterPro"/>
</dbReference>
<dbReference type="InterPro" id="IPR012340">
    <property type="entry name" value="NA-bd_OB-fold"/>
</dbReference>
<dbReference type="OrthoDB" id="274752at2759"/>
<gene>
    <name evidence="1" type="ORF">DILT_LOCUS4254</name>
</gene>
<dbReference type="GO" id="GO:0005763">
    <property type="term" value="C:mitochondrial small ribosomal subunit"/>
    <property type="evidence" value="ECO:0007669"/>
    <property type="project" value="InterPro"/>
</dbReference>
<dbReference type="Proteomes" id="UP000281553">
    <property type="component" value="Unassembled WGS sequence"/>
</dbReference>
<evidence type="ECO:0000313" key="2">
    <source>
        <dbReference type="Proteomes" id="UP000281553"/>
    </source>
</evidence>